<organism evidence="1">
    <name type="scientific">Arundo donax</name>
    <name type="common">Giant reed</name>
    <name type="synonym">Donax arundinaceus</name>
    <dbReference type="NCBI Taxonomy" id="35708"/>
    <lineage>
        <taxon>Eukaryota</taxon>
        <taxon>Viridiplantae</taxon>
        <taxon>Streptophyta</taxon>
        <taxon>Embryophyta</taxon>
        <taxon>Tracheophyta</taxon>
        <taxon>Spermatophyta</taxon>
        <taxon>Magnoliopsida</taxon>
        <taxon>Liliopsida</taxon>
        <taxon>Poales</taxon>
        <taxon>Poaceae</taxon>
        <taxon>PACMAD clade</taxon>
        <taxon>Arundinoideae</taxon>
        <taxon>Arundineae</taxon>
        <taxon>Arundo</taxon>
    </lineage>
</organism>
<protein>
    <submittedName>
        <fullName evidence="1">Uncharacterized protein</fullName>
    </submittedName>
</protein>
<reference evidence="1" key="1">
    <citation type="submission" date="2014-09" db="EMBL/GenBank/DDBJ databases">
        <authorList>
            <person name="Magalhaes I.L.F."/>
            <person name="Oliveira U."/>
            <person name="Santos F.R."/>
            <person name="Vidigal T.H.D.A."/>
            <person name="Brescovit A.D."/>
            <person name="Santos A.J."/>
        </authorList>
    </citation>
    <scope>NUCLEOTIDE SEQUENCE</scope>
    <source>
        <tissue evidence="1">Shoot tissue taken approximately 20 cm above the soil surface</tissue>
    </source>
</reference>
<evidence type="ECO:0000313" key="1">
    <source>
        <dbReference type="EMBL" id="JAD58989.1"/>
    </source>
</evidence>
<reference evidence="1" key="2">
    <citation type="journal article" date="2015" name="Data Brief">
        <title>Shoot transcriptome of the giant reed, Arundo donax.</title>
        <authorList>
            <person name="Barrero R.A."/>
            <person name="Guerrero F.D."/>
            <person name="Moolhuijzen P."/>
            <person name="Goolsby J.A."/>
            <person name="Tidwell J."/>
            <person name="Bellgard S.E."/>
            <person name="Bellgard M.I."/>
        </authorList>
    </citation>
    <scope>NUCLEOTIDE SEQUENCE</scope>
    <source>
        <tissue evidence="1">Shoot tissue taken approximately 20 cm above the soil surface</tissue>
    </source>
</reference>
<name>A0A0A9B4Q6_ARUDO</name>
<proteinExistence type="predicted"/>
<accession>A0A0A9B4Q6</accession>
<sequence>MMIVYKCGVTICLFLSMMRRISGNTGIMLILIEWMLMDGYLIKLSVIWIAPPQIVNTIIF</sequence>
<dbReference type="AlphaFoldDB" id="A0A0A9B4Q6"/>
<dbReference type="EMBL" id="GBRH01238906">
    <property type="protein sequence ID" value="JAD58989.1"/>
    <property type="molecule type" value="Transcribed_RNA"/>
</dbReference>